<evidence type="ECO:0000256" key="1">
    <source>
        <dbReference type="SAM" id="Phobius"/>
    </source>
</evidence>
<protein>
    <submittedName>
        <fullName evidence="3">Uncharacterized protein</fullName>
    </submittedName>
</protein>
<keyword evidence="1" id="KW-1133">Transmembrane helix</keyword>
<evidence type="ECO:0000313" key="4">
    <source>
        <dbReference type="Proteomes" id="UP000198287"/>
    </source>
</evidence>
<keyword evidence="2" id="KW-0732">Signal</keyword>
<dbReference type="Proteomes" id="UP000198287">
    <property type="component" value="Unassembled WGS sequence"/>
</dbReference>
<keyword evidence="1" id="KW-0812">Transmembrane</keyword>
<dbReference type="AlphaFoldDB" id="A0A226DQR3"/>
<keyword evidence="4" id="KW-1185">Reference proteome</keyword>
<comment type="caution">
    <text evidence="3">The sequence shown here is derived from an EMBL/GenBank/DDBJ whole genome shotgun (WGS) entry which is preliminary data.</text>
</comment>
<evidence type="ECO:0000256" key="2">
    <source>
        <dbReference type="SAM" id="SignalP"/>
    </source>
</evidence>
<evidence type="ECO:0000313" key="3">
    <source>
        <dbReference type="EMBL" id="OXA47184.1"/>
    </source>
</evidence>
<feature type="chain" id="PRO_5012601373" evidence="2">
    <location>
        <begin position="26"/>
        <end position="732"/>
    </location>
</feature>
<sequence>MTALHFVDPSVQFLIILATTYGLNGANVQYGESINQPAVDSIHIQANHLKYLYPFQNCTTKIFTTKNFVWETIHKPLYGPIVFLSYDTKLNMIERGIDFRKFSMQMRRNFAPHCWATFTILPENEYLTRNRPHPDFISLKCFIDFNVWSQYFILVTAVPHVIQKYLKSELVLFRLSLREVIIVDVTHFVTNGLKLRMLYYNMYYIKSPTVGMEHSEPWYQIDCLPSDCFIQLTIVGQNVSRLNKYFWSTYSSYGGANMRNVRQLFGHADVGRIHHSTPEYRRLSNFTSFHGFLSFWILQDVIELNFTNYKPLHFIPPIQSLGPSGSRGLNLVIYDVHTHSYVSCYQVNSNSDILSTLTSPFDGVSWTLLITCFVTVVLLLTAVLCNCSAVSSDRVILMVGLTLESSVLASRAIYEAKFSQRKHESIGMYTIIAVWIILVGTILTNWYKSCFTIEMIVPRIYKSPWTSVMDVEGIRILVPFSFLDEYDSLTVHNAEYFVYLDFYSKLYFRFLHTSLENVTNQRLVAHKVIAKKLYNMLLPHFGLDENMTPVGHGIFSSSIGKPPPYNKSALQDYPIQPVEYGNRFEILKTLSGCGKVALMDSAENIATITNFLNDNQKRITYVKGDDDFFTEIRGWTFFPVRDSYAEERLKLMISSGIFAHWEFIYKLWKPKKLLNYYANWTHPKVEAVSRLDFDSKITAAFVLRAGYCYNNRWVQDIPCSNFTDSQNAWLHV</sequence>
<keyword evidence="1" id="KW-0472">Membrane</keyword>
<proteinExistence type="predicted"/>
<feature type="signal peptide" evidence="2">
    <location>
        <begin position="1"/>
        <end position="25"/>
    </location>
</feature>
<dbReference type="EMBL" id="LNIX01000013">
    <property type="protein sequence ID" value="OXA47184.1"/>
    <property type="molecule type" value="Genomic_DNA"/>
</dbReference>
<feature type="transmembrane region" description="Helical" evidence="1">
    <location>
        <begin position="426"/>
        <end position="447"/>
    </location>
</feature>
<reference evidence="3 4" key="1">
    <citation type="submission" date="2015-12" db="EMBL/GenBank/DDBJ databases">
        <title>The genome of Folsomia candida.</title>
        <authorList>
            <person name="Faddeeva A."/>
            <person name="Derks M.F."/>
            <person name="Anvar Y."/>
            <person name="Smit S."/>
            <person name="Van Straalen N."/>
            <person name="Roelofs D."/>
        </authorList>
    </citation>
    <scope>NUCLEOTIDE SEQUENCE [LARGE SCALE GENOMIC DNA]</scope>
    <source>
        <strain evidence="3 4">VU population</strain>
        <tissue evidence="3">Whole body</tissue>
    </source>
</reference>
<organism evidence="3 4">
    <name type="scientific">Folsomia candida</name>
    <name type="common">Springtail</name>
    <dbReference type="NCBI Taxonomy" id="158441"/>
    <lineage>
        <taxon>Eukaryota</taxon>
        <taxon>Metazoa</taxon>
        <taxon>Ecdysozoa</taxon>
        <taxon>Arthropoda</taxon>
        <taxon>Hexapoda</taxon>
        <taxon>Collembola</taxon>
        <taxon>Entomobryomorpha</taxon>
        <taxon>Isotomoidea</taxon>
        <taxon>Isotomidae</taxon>
        <taxon>Proisotominae</taxon>
        <taxon>Folsomia</taxon>
    </lineage>
</organism>
<accession>A0A226DQR3</accession>
<gene>
    <name evidence="3" type="ORF">Fcan01_18005</name>
</gene>
<name>A0A226DQR3_FOLCA</name>
<feature type="transmembrane region" description="Helical" evidence="1">
    <location>
        <begin position="363"/>
        <end position="383"/>
    </location>
</feature>